<dbReference type="InterPro" id="IPR029056">
    <property type="entry name" value="Ribokinase-like"/>
</dbReference>
<comment type="caution">
    <text evidence="4">The sequence shown here is derived from an EMBL/GenBank/DDBJ whole genome shotgun (WGS) entry which is preliminary data.</text>
</comment>
<dbReference type="GO" id="GO:0016301">
    <property type="term" value="F:kinase activity"/>
    <property type="evidence" value="ECO:0007669"/>
    <property type="project" value="UniProtKB-KW"/>
</dbReference>
<dbReference type="AlphaFoldDB" id="A0A917BK84"/>
<dbReference type="EMBL" id="BMEM01000001">
    <property type="protein sequence ID" value="GGF46150.1"/>
    <property type="molecule type" value="Genomic_DNA"/>
</dbReference>
<reference evidence="4" key="2">
    <citation type="submission" date="2020-09" db="EMBL/GenBank/DDBJ databases">
        <authorList>
            <person name="Sun Q."/>
            <person name="Zhou Y."/>
        </authorList>
    </citation>
    <scope>NUCLEOTIDE SEQUENCE</scope>
    <source>
        <strain evidence="4">CGMCC 1.12160</strain>
    </source>
</reference>
<protein>
    <submittedName>
        <fullName evidence="4">Sugar kinase</fullName>
    </submittedName>
</protein>
<evidence type="ECO:0000259" key="3">
    <source>
        <dbReference type="Pfam" id="PF00294"/>
    </source>
</evidence>
<evidence type="ECO:0000313" key="4">
    <source>
        <dbReference type="EMBL" id="GGF46150.1"/>
    </source>
</evidence>
<dbReference type="Gene3D" id="3.40.1190.20">
    <property type="match status" value="1"/>
</dbReference>
<dbReference type="PANTHER" id="PTHR10584">
    <property type="entry name" value="SUGAR KINASE"/>
    <property type="match status" value="1"/>
</dbReference>
<organism evidence="4 5">
    <name type="scientific">Ornithinimicrobium tianjinense</name>
    <dbReference type="NCBI Taxonomy" id="1195761"/>
    <lineage>
        <taxon>Bacteria</taxon>
        <taxon>Bacillati</taxon>
        <taxon>Actinomycetota</taxon>
        <taxon>Actinomycetes</taxon>
        <taxon>Micrococcales</taxon>
        <taxon>Ornithinimicrobiaceae</taxon>
        <taxon>Ornithinimicrobium</taxon>
    </lineage>
</organism>
<dbReference type="InterPro" id="IPR002173">
    <property type="entry name" value="Carboh/pur_kinase_PfkB_CS"/>
</dbReference>
<dbReference type="Pfam" id="PF00294">
    <property type="entry name" value="PfkB"/>
    <property type="match status" value="1"/>
</dbReference>
<evidence type="ECO:0000313" key="5">
    <source>
        <dbReference type="Proteomes" id="UP000605670"/>
    </source>
</evidence>
<accession>A0A917BK84</accession>
<sequence>MVAGASWNRMVRVPALPQGTSETIFALGSHEAVGSSGAGKALNLRACGSEVALWCRLGDDEPGHRVRESLERAGVEVLVDVDPRGTMQHVNLMDPHGGRVSIFATTGSLEAPVGDRWREEIVRRAVAADIVAVTIFEQTRSLLTPLREAGVELWVDVHDYDGVKPYHGDFVEAATYLQLSSVSIPDWRDFAEARVRSGARAVVVTHGAEGASVLTDDGWVEVPAVRVDEVVDSNGAGDAFFAGFATGWVAGLPPTECGRLGAARAAAAVRSAELA</sequence>
<keyword evidence="1" id="KW-0808">Transferase</keyword>
<dbReference type="Proteomes" id="UP000605670">
    <property type="component" value="Unassembled WGS sequence"/>
</dbReference>
<evidence type="ECO:0000256" key="1">
    <source>
        <dbReference type="ARBA" id="ARBA00022679"/>
    </source>
</evidence>
<gene>
    <name evidence="4" type="ORF">GCM10011366_12340</name>
</gene>
<reference evidence="4" key="1">
    <citation type="journal article" date="2014" name="Int. J. Syst. Evol. Microbiol.">
        <title>Complete genome sequence of Corynebacterium casei LMG S-19264T (=DSM 44701T), isolated from a smear-ripened cheese.</title>
        <authorList>
            <consortium name="US DOE Joint Genome Institute (JGI-PGF)"/>
            <person name="Walter F."/>
            <person name="Albersmeier A."/>
            <person name="Kalinowski J."/>
            <person name="Ruckert C."/>
        </authorList>
    </citation>
    <scope>NUCLEOTIDE SEQUENCE</scope>
    <source>
        <strain evidence="4">CGMCC 1.12160</strain>
    </source>
</reference>
<dbReference type="InterPro" id="IPR011611">
    <property type="entry name" value="PfkB_dom"/>
</dbReference>
<dbReference type="PROSITE" id="PS00584">
    <property type="entry name" value="PFKB_KINASES_2"/>
    <property type="match status" value="1"/>
</dbReference>
<dbReference type="PANTHER" id="PTHR10584:SF166">
    <property type="entry name" value="RIBOKINASE"/>
    <property type="match status" value="1"/>
</dbReference>
<name>A0A917BK84_9MICO</name>
<feature type="domain" description="Carbohydrate kinase PfkB" evidence="3">
    <location>
        <begin position="37"/>
        <end position="272"/>
    </location>
</feature>
<keyword evidence="5" id="KW-1185">Reference proteome</keyword>
<proteinExistence type="predicted"/>
<keyword evidence="2 4" id="KW-0418">Kinase</keyword>
<dbReference type="SUPFAM" id="SSF53613">
    <property type="entry name" value="Ribokinase-like"/>
    <property type="match status" value="1"/>
</dbReference>
<evidence type="ECO:0000256" key="2">
    <source>
        <dbReference type="ARBA" id="ARBA00022777"/>
    </source>
</evidence>